<name>A0A077YZ78_TRITR</name>
<feature type="compositionally biased region" description="Basic and acidic residues" evidence="1">
    <location>
        <begin position="1511"/>
        <end position="1521"/>
    </location>
</feature>
<feature type="signal peptide" evidence="2">
    <location>
        <begin position="1"/>
        <end position="21"/>
    </location>
</feature>
<evidence type="ECO:0000256" key="2">
    <source>
        <dbReference type="SAM" id="SignalP"/>
    </source>
</evidence>
<feature type="region of interest" description="Disordered" evidence="1">
    <location>
        <begin position="1494"/>
        <end position="1580"/>
    </location>
</feature>
<feature type="region of interest" description="Disordered" evidence="1">
    <location>
        <begin position="1377"/>
        <end position="1401"/>
    </location>
</feature>
<dbReference type="PANTHER" id="PTHR31296">
    <property type="entry name" value="UPF0565 PROTEIN C2ORF69"/>
    <property type="match status" value="1"/>
</dbReference>
<dbReference type="OrthoDB" id="419333at2759"/>
<keyword evidence="4" id="KW-1185">Reference proteome</keyword>
<dbReference type="EMBL" id="HG805839">
    <property type="protein sequence ID" value="CDW53069.1"/>
    <property type="molecule type" value="Genomic_DNA"/>
</dbReference>
<feature type="compositionally biased region" description="Polar residues" evidence="1">
    <location>
        <begin position="1494"/>
        <end position="1510"/>
    </location>
</feature>
<organism evidence="3 4">
    <name type="scientific">Trichuris trichiura</name>
    <name type="common">Whipworm</name>
    <name type="synonym">Trichocephalus trichiurus</name>
    <dbReference type="NCBI Taxonomy" id="36087"/>
    <lineage>
        <taxon>Eukaryota</taxon>
        <taxon>Metazoa</taxon>
        <taxon>Ecdysozoa</taxon>
        <taxon>Nematoda</taxon>
        <taxon>Enoplea</taxon>
        <taxon>Dorylaimia</taxon>
        <taxon>Trichinellida</taxon>
        <taxon>Trichuridae</taxon>
        <taxon>Trichuris</taxon>
    </lineage>
</organism>
<proteinExistence type="predicted"/>
<dbReference type="GO" id="GO:0005739">
    <property type="term" value="C:mitochondrion"/>
    <property type="evidence" value="ECO:0007669"/>
    <property type="project" value="TreeGrafter"/>
</dbReference>
<feature type="chain" id="PRO_5001728248" evidence="2">
    <location>
        <begin position="22"/>
        <end position="1580"/>
    </location>
</feature>
<evidence type="ECO:0000313" key="3">
    <source>
        <dbReference type="EMBL" id="CDW53069.1"/>
    </source>
</evidence>
<reference evidence="3" key="1">
    <citation type="submission" date="2014-01" db="EMBL/GenBank/DDBJ databases">
        <authorList>
            <person name="Aslett M."/>
        </authorList>
    </citation>
    <scope>NUCLEOTIDE SEQUENCE</scope>
</reference>
<keyword evidence="2" id="KW-0732">Signal</keyword>
<feature type="region of interest" description="Disordered" evidence="1">
    <location>
        <begin position="1422"/>
        <end position="1448"/>
    </location>
</feature>
<dbReference type="Pfam" id="PF10561">
    <property type="entry name" value="C2orf69"/>
    <property type="match status" value="2"/>
</dbReference>
<gene>
    <name evidence="3" type="ORF">TTRE_0000133201</name>
</gene>
<dbReference type="STRING" id="36087.A0A077YZ78"/>
<feature type="compositionally biased region" description="Low complexity" evidence="1">
    <location>
        <begin position="1320"/>
        <end position="1333"/>
    </location>
</feature>
<protein>
    <submittedName>
        <fullName evidence="3">UPF0565 domain containing protein</fullName>
    </submittedName>
</protein>
<feature type="region of interest" description="Disordered" evidence="1">
    <location>
        <begin position="1317"/>
        <end position="1349"/>
    </location>
</feature>
<evidence type="ECO:0000313" key="4">
    <source>
        <dbReference type="Proteomes" id="UP000030665"/>
    </source>
</evidence>
<accession>A0A077YZ78</accession>
<dbReference type="InterPro" id="IPR018881">
    <property type="entry name" value="C2orf69_mit"/>
</dbReference>
<dbReference type="PANTHER" id="PTHR31296:SF1">
    <property type="entry name" value="MITOCHONDRIAL PROTEIN C2ORF69"/>
    <property type="match status" value="1"/>
</dbReference>
<dbReference type="Proteomes" id="UP000030665">
    <property type="component" value="Unassembled WGS sequence"/>
</dbReference>
<sequence>MQCYRVLFFALCKVLSNRAGANSGDMSALENVRLFRLNNVHGNGNRRNDILYCHSGHVDRFDSLVVFFPGDVQDYRQAMECHSENREFLRWNLEDVASMLLRQFPTSLLFVVKASQVTNGTFACYKNFVTSNHVGIPQFSDNYGSWKHLESLIANAIEQSRFPSSRLPITLIGFSKGCVVLNQLVYELSEAWKESSSFISEIKAICWLDGGHAGQNSTWLTDSSRLKILVRKMSNCKFQVDVSPYQVRDCSRPWIGRQENQFVQLMMAAGADIRVFMHFENEKPSIENHFRVIEQFRPFWLSYLVAETMINEYELAFTATQWAVVQDELPFCGSDSEGARQGNVTNATGGYVGDNYAWINNGSSVMVYHISSLREVASWFAESESVIASVCVYSMNASDYALLLAVNGVNGNDVLAFDILSNTVVQLFTVPEEIVCLEPVRWPGQNLSVWENCQDRNFARAESIVAVSTMQGHVYMFGKAAYNHELSKNRRSSFWSVSVTSNQSKNTWTELVDLIDTSVCSALLFSQQTMILALGFNFGCVLLYHVLFDAFSFVWSVAEDGHEVTNFCLVEPEENPRNVIYLIVSKYGRLLSGYFGAEIQVVDLQFVHKSRLDDGNNVYSDFVGTRESFSMRAEDCEKFLIRTTKKKAFHEEGEADGFSPSVYFLSSSAGGDVFAFFFDVNSWYHAQTPGSISSGYLGLCQFMNMHRYNYLPTVLDFMVSPFVTVEHRHLLEPDFIYYPCNYSLSVQLLTTKGLVNCTFQSLQEKAFAKVEADPTICTDAHRSLEELQSAGLIERNPMLLLANEDDKILRVWSCMLSAKRVNYFLNFLNLQIIEPSVLKLLKNWAWQYGIRSKRMVQEIAMDHLDYGNEIVPDLHRKLSSCQKSIEILVMVHGCLINAGRAFCEEDKAQYEAMVLINLYVRVVAWFLRQQSQLFASIGSCSHKVDYGASSVRDSPVLFARKFTELLTSQLEGCLPKAVFPPASLEELLRIYLLPSLDLRTKHFAVFYVLLEKLVHCECDNSSRQMAELVNLFEKQILNETDPSLAKYAWYSILIDHGEDRQAESWLLRAIMSSSSASFNFWTTFLSYFNYKLPLPQFLLPSQPEQTATKVPFKETFSNLFGNDSWLLANPFICGTIENTTGFRLLSCSKTMTINRTDVEQEEVSPANHLIERLPEVQGVAYANLARSQSQCTDAMPTQVARTQTNTAVRECFAVVNALKEKVCDLLPEISYAAPDVTYGLTKGDGSQLVPSEVARMRQNRKRCAALLDVANSSVAARLGGNDTSSPMTKRKKLGLVDLRHHRNFWDALLTFSRPRRHRPASLASPSSLTPVLSKRCAGGSRPSSSRSVEKRVRFNLANEIDGERPGRKAMTTPLISPLRRARSKSETFRNTEMSSDQEDDDEDFSVYADIIREINSNKSSVQWKPRFPPASTSANEMEPVGSARTPLENNAITVVENTLAKSSSIAEQESPKNRSSISAAPEHAVATLEEHTAAQNATGVKPLSQSNSRSKSADKKVPAEKKKLRGAGKPKSPAASKDVAEEAFPTQPEENRIGSTRYYLRSLKKRRSLNDEQPGHSRRR</sequence>
<evidence type="ECO:0000256" key="1">
    <source>
        <dbReference type="SAM" id="MobiDB-lite"/>
    </source>
</evidence>
<feature type="compositionally biased region" description="Basic and acidic residues" evidence="1">
    <location>
        <begin position="1568"/>
        <end position="1580"/>
    </location>
</feature>
<dbReference type="AlphaFoldDB" id="A0A077YZ78"/>
<reference evidence="3" key="2">
    <citation type="submission" date="2014-03" db="EMBL/GenBank/DDBJ databases">
        <title>The whipworm genome and dual-species transcriptomics of an intimate host-pathogen interaction.</title>
        <authorList>
            <person name="Foth B.J."/>
            <person name="Tsai I.J."/>
            <person name="Reid A.J."/>
            <person name="Bancroft A.J."/>
            <person name="Nichol S."/>
            <person name="Tracey A."/>
            <person name="Holroyd N."/>
            <person name="Cotton J.A."/>
            <person name="Stanley E.J."/>
            <person name="Zarowiecki M."/>
            <person name="Liu J.Z."/>
            <person name="Huckvale T."/>
            <person name="Cooper P.J."/>
            <person name="Grencis R.K."/>
            <person name="Berriman M."/>
        </authorList>
    </citation>
    <scope>NUCLEOTIDE SEQUENCE [LARGE SCALE GENOMIC DNA]</scope>
</reference>